<proteinExistence type="predicted"/>
<dbReference type="OrthoDB" id="3405178at2759"/>
<name>M5FV01_DACPD</name>
<accession>M5FV01</accession>
<protein>
    <submittedName>
        <fullName evidence="1">Uncharacterized protein</fullName>
    </submittedName>
</protein>
<dbReference type="GeneID" id="63684407"/>
<reference evidence="1 2" key="1">
    <citation type="journal article" date="2012" name="Science">
        <title>The Paleozoic origin of enzymatic lignin decomposition reconstructed from 31 fungal genomes.</title>
        <authorList>
            <person name="Floudas D."/>
            <person name="Binder M."/>
            <person name="Riley R."/>
            <person name="Barry K."/>
            <person name="Blanchette R.A."/>
            <person name="Henrissat B."/>
            <person name="Martinez A.T."/>
            <person name="Otillar R."/>
            <person name="Spatafora J.W."/>
            <person name="Yadav J.S."/>
            <person name="Aerts A."/>
            <person name="Benoit I."/>
            <person name="Boyd A."/>
            <person name="Carlson A."/>
            <person name="Copeland A."/>
            <person name="Coutinho P.M."/>
            <person name="de Vries R.P."/>
            <person name="Ferreira P."/>
            <person name="Findley K."/>
            <person name="Foster B."/>
            <person name="Gaskell J."/>
            <person name="Glotzer D."/>
            <person name="Gorecki P."/>
            <person name="Heitman J."/>
            <person name="Hesse C."/>
            <person name="Hori C."/>
            <person name="Igarashi K."/>
            <person name="Jurgens J.A."/>
            <person name="Kallen N."/>
            <person name="Kersten P."/>
            <person name="Kohler A."/>
            <person name="Kuees U."/>
            <person name="Kumar T.K.A."/>
            <person name="Kuo A."/>
            <person name="LaButti K."/>
            <person name="Larrondo L.F."/>
            <person name="Lindquist E."/>
            <person name="Ling A."/>
            <person name="Lombard V."/>
            <person name="Lucas S."/>
            <person name="Lundell T."/>
            <person name="Martin R."/>
            <person name="McLaughlin D.J."/>
            <person name="Morgenstern I."/>
            <person name="Morin E."/>
            <person name="Murat C."/>
            <person name="Nagy L.G."/>
            <person name="Nolan M."/>
            <person name="Ohm R.A."/>
            <person name="Patyshakuliyeva A."/>
            <person name="Rokas A."/>
            <person name="Ruiz-Duenas F.J."/>
            <person name="Sabat G."/>
            <person name="Salamov A."/>
            <person name="Samejima M."/>
            <person name="Schmutz J."/>
            <person name="Slot J.C."/>
            <person name="St John F."/>
            <person name="Stenlid J."/>
            <person name="Sun H."/>
            <person name="Sun S."/>
            <person name="Syed K."/>
            <person name="Tsang A."/>
            <person name="Wiebenga A."/>
            <person name="Young D."/>
            <person name="Pisabarro A."/>
            <person name="Eastwood D.C."/>
            <person name="Martin F."/>
            <person name="Cullen D."/>
            <person name="Grigoriev I.V."/>
            <person name="Hibbett D.S."/>
        </authorList>
    </citation>
    <scope>NUCLEOTIDE SEQUENCE [LARGE SCALE GENOMIC DNA]</scope>
    <source>
        <strain evidence="1 2">DJM-731 SS1</strain>
    </source>
</reference>
<dbReference type="HOGENOM" id="CLU_717664_0_0_1"/>
<evidence type="ECO:0000313" key="2">
    <source>
        <dbReference type="Proteomes" id="UP000030653"/>
    </source>
</evidence>
<keyword evidence="2" id="KW-1185">Reference proteome</keyword>
<dbReference type="Proteomes" id="UP000030653">
    <property type="component" value="Unassembled WGS sequence"/>
</dbReference>
<dbReference type="RefSeq" id="XP_040624014.1">
    <property type="nucleotide sequence ID" value="XM_040769345.1"/>
</dbReference>
<sequence length="385" mass="42243">MSLRDATRAPYQPRTIVEPLTIPLPHAAEDASLAVEPDSADSSIMLLWRNSFRLSAMHLTLSDDSDGFTGFTATSLWSFTIDRSQYISAATIDATSRMAYWLQHEVAVARQACNEGSSSITAMSLNIEAEEESPSLLIYEGVVGDVTTHCEFIAVDSLRRRLILAPRVAKRGLLIQSAVHTALNGDITWRGNPSAWTLPEIVNSGVGAGQSNFMGLIYGMQLFLTPSLTRYRNCPVPCEAQQLPTGFIFEVDDITPMFNAVPSGTLTALVRGYGVRQFPTMFAYCVSGDQTLASHPSSNKDQWIIYRIASRDLEAIQLLEPYSTELPESQAWQLEIYTFSKEAASVCDHSARACLDQVVTISAARMMVEEAIGNDLELLDAGNPM</sequence>
<organism evidence="1 2">
    <name type="scientific">Dacryopinax primogenitus (strain DJM 731)</name>
    <name type="common">Brown rot fungus</name>
    <dbReference type="NCBI Taxonomy" id="1858805"/>
    <lineage>
        <taxon>Eukaryota</taxon>
        <taxon>Fungi</taxon>
        <taxon>Dikarya</taxon>
        <taxon>Basidiomycota</taxon>
        <taxon>Agaricomycotina</taxon>
        <taxon>Dacrymycetes</taxon>
        <taxon>Dacrymycetales</taxon>
        <taxon>Dacrymycetaceae</taxon>
        <taxon>Dacryopinax</taxon>
    </lineage>
</organism>
<gene>
    <name evidence="1" type="ORF">DACRYDRAFT_112076</name>
</gene>
<evidence type="ECO:0000313" key="1">
    <source>
        <dbReference type="EMBL" id="EJT97116.1"/>
    </source>
</evidence>
<dbReference type="EMBL" id="JH795878">
    <property type="protein sequence ID" value="EJT97116.1"/>
    <property type="molecule type" value="Genomic_DNA"/>
</dbReference>
<dbReference type="AlphaFoldDB" id="M5FV01"/>